<sequence length="143" mass="15149">MASTAQRITAQHSAAQRSARASYQTLRTRELHCGAGGWPSVSTRLSHLILSLEMAVLRLAPALALSLLALSASSVGVWGAAGSWLLAAGCNWLLQAATGFYWLLLTAAPHAFSHAFHALEHSIHAPPHVLTPSLQHPHPPSDA</sequence>
<feature type="transmembrane region" description="Helical" evidence="1">
    <location>
        <begin position="84"/>
        <end position="104"/>
    </location>
</feature>
<accession>A0A9P5HCD3</accession>
<keyword evidence="1" id="KW-1133">Transmembrane helix</keyword>
<comment type="caution">
    <text evidence="2">The sequence shown here is derived from an EMBL/GenBank/DDBJ whole genome shotgun (WGS) entry which is preliminary data.</text>
</comment>
<evidence type="ECO:0000313" key="2">
    <source>
        <dbReference type="EMBL" id="KAF7551071.1"/>
    </source>
</evidence>
<keyword evidence="1" id="KW-0472">Membrane</keyword>
<keyword evidence="1" id="KW-0812">Transmembrane</keyword>
<feature type="transmembrane region" description="Helical" evidence="1">
    <location>
        <begin position="55"/>
        <end position="78"/>
    </location>
</feature>
<keyword evidence="3" id="KW-1185">Reference proteome</keyword>
<gene>
    <name evidence="2" type="ORF">G7Z17_g5294</name>
</gene>
<protein>
    <submittedName>
        <fullName evidence="2">Uncharacterized protein</fullName>
    </submittedName>
</protein>
<dbReference type="Proteomes" id="UP000722485">
    <property type="component" value="Unassembled WGS sequence"/>
</dbReference>
<dbReference type="AlphaFoldDB" id="A0A9P5HCD3"/>
<dbReference type="EMBL" id="JAANBB010000085">
    <property type="protein sequence ID" value="KAF7551071.1"/>
    <property type="molecule type" value="Genomic_DNA"/>
</dbReference>
<organism evidence="2 3">
    <name type="scientific">Cylindrodendrum hubeiense</name>
    <dbReference type="NCBI Taxonomy" id="595255"/>
    <lineage>
        <taxon>Eukaryota</taxon>
        <taxon>Fungi</taxon>
        <taxon>Dikarya</taxon>
        <taxon>Ascomycota</taxon>
        <taxon>Pezizomycotina</taxon>
        <taxon>Sordariomycetes</taxon>
        <taxon>Hypocreomycetidae</taxon>
        <taxon>Hypocreales</taxon>
        <taxon>Nectriaceae</taxon>
        <taxon>Cylindrodendrum</taxon>
    </lineage>
</organism>
<evidence type="ECO:0000313" key="3">
    <source>
        <dbReference type="Proteomes" id="UP000722485"/>
    </source>
</evidence>
<name>A0A9P5HCD3_9HYPO</name>
<reference evidence="2" key="1">
    <citation type="submission" date="2020-03" db="EMBL/GenBank/DDBJ databases">
        <title>Draft Genome Sequence of Cylindrodendrum hubeiense.</title>
        <authorList>
            <person name="Buettner E."/>
            <person name="Kellner H."/>
        </authorList>
    </citation>
    <scope>NUCLEOTIDE SEQUENCE</scope>
    <source>
        <strain evidence="2">IHI 201604</strain>
    </source>
</reference>
<evidence type="ECO:0000256" key="1">
    <source>
        <dbReference type="SAM" id="Phobius"/>
    </source>
</evidence>
<proteinExistence type="predicted"/>